<proteinExistence type="predicted"/>
<feature type="transmembrane region" description="Helical" evidence="8">
    <location>
        <begin position="205"/>
        <end position="228"/>
    </location>
</feature>
<evidence type="ECO:0000256" key="6">
    <source>
        <dbReference type="ARBA" id="ARBA00022989"/>
    </source>
</evidence>
<feature type="domain" description="Glycosyltransferase RgtA/B/C/D-like" evidence="9">
    <location>
        <begin position="64"/>
        <end position="223"/>
    </location>
</feature>
<dbReference type="InterPro" id="IPR038731">
    <property type="entry name" value="RgtA/B/C-like"/>
</dbReference>
<evidence type="ECO:0000313" key="10">
    <source>
        <dbReference type="EMBL" id="MDI9256109.1"/>
    </source>
</evidence>
<dbReference type="Pfam" id="PF13231">
    <property type="entry name" value="PMT_2"/>
    <property type="match status" value="1"/>
</dbReference>
<evidence type="ECO:0000256" key="1">
    <source>
        <dbReference type="ARBA" id="ARBA00004651"/>
    </source>
</evidence>
<evidence type="ECO:0000256" key="4">
    <source>
        <dbReference type="ARBA" id="ARBA00022679"/>
    </source>
</evidence>
<feature type="transmembrane region" description="Helical" evidence="8">
    <location>
        <begin position="135"/>
        <end position="151"/>
    </location>
</feature>
<evidence type="ECO:0000259" key="9">
    <source>
        <dbReference type="Pfam" id="PF13231"/>
    </source>
</evidence>
<sequence>MKIIEFNKVNKLLILILLLGSIFRFYKIDFQSIWLDEIHSINESNPNIRLLDLYSVIMSGEQMPPLYFYSLYFLFKIFGYTTFVARMYSAIVGILSIYAIYLLGKEMINTKVGLIVAFLVAINPFHLYFSQEVRPYIFLFLFTTLAFYYLVKFLKTPKRENALLYGLLAALMLYSHFFGLFVLFAQYLILLLFLILSNKENRKNFFINSFISGILTLVLFTPAIKILIKVSEIKEFWIPAPTPEVYTLIFKEFFGSSEMILTILGLLVVLYFVRLASLNDTLNITYESVISDKKVFSFVIIVIWISVVLLIPLIRSYLSIPMIVNRYFIALLPGVLILLSISISQIKNKIVQITVVSLLLVFSATDTLIVKKYYSVPNKAQFREATVFIKTNSKGKEPVVTSLGWYMPFFFKNDKAKFEIVDKSLDAYLAEMQQDTTKIKPFWYIDGHDRVYNPSEKSLAFLNEHFYIENNYDGFQAWTKHFILLKDVPKTIDISKFKKMEEVNGDPFKFNLETYQYADNKLTLTGWAYFDNQDAKKTEINLILVKDRKAIRLQTQRVIRKDVTEYFKSNFDLDDSGFSVNADTSLEPGHYKVAIYMVNRETGKEGLTLTDKTIVK</sequence>
<keyword evidence="11" id="KW-1185">Reference proteome</keyword>
<gene>
    <name evidence="10" type="ORF">QHT84_01640</name>
</gene>
<evidence type="ECO:0000313" key="11">
    <source>
        <dbReference type="Proteomes" id="UP001230035"/>
    </source>
</evidence>
<name>A0ABT6XLZ3_9FLAO</name>
<dbReference type="Proteomes" id="UP001230035">
    <property type="component" value="Unassembled WGS sequence"/>
</dbReference>
<keyword evidence="5 8" id="KW-0812">Transmembrane</keyword>
<accession>A0ABT6XLZ3</accession>
<keyword evidence="4 10" id="KW-0808">Transferase</keyword>
<feature type="transmembrane region" description="Helical" evidence="8">
    <location>
        <begin position="296"/>
        <end position="314"/>
    </location>
</feature>
<keyword evidence="3 10" id="KW-0328">Glycosyltransferase</keyword>
<feature type="transmembrane region" description="Helical" evidence="8">
    <location>
        <begin position="259"/>
        <end position="276"/>
    </location>
</feature>
<comment type="subcellular location">
    <subcellularLocation>
        <location evidence="1">Cell membrane</location>
        <topology evidence="1">Multi-pass membrane protein</topology>
    </subcellularLocation>
</comment>
<keyword evidence="7 8" id="KW-0472">Membrane</keyword>
<dbReference type="PANTHER" id="PTHR33908:SF11">
    <property type="entry name" value="MEMBRANE PROTEIN"/>
    <property type="match status" value="1"/>
</dbReference>
<evidence type="ECO:0000256" key="3">
    <source>
        <dbReference type="ARBA" id="ARBA00022676"/>
    </source>
</evidence>
<keyword evidence="2" id="KW-1003">Cell membrane</keyword>
<evidence type="ECO:0000256" key="2">
    <source>
        <dbReference type="ARBA" id="ARBA00022475"/>
    </source>
</evidence>
<feature type="transmembrane region" description="Helical" evidence="8">
    <location>
        <begin position="163"/>
        <end position="193"/>
    </location>
</feature>
<evidence type="ECO:0000256" key="8">
    <source>
        <dbReference type="SAM" id="Phobius"/>
    </source>
</evidence>
<feature type="transmembrane region" description="Helical" evidence="8">
    <location>
        <begin position="112"/>
        <end position="129"/>
    </location>
</feature>
<feature type="transmembrane region" description="Helical" evidence="8">
    <location>
        <begin position="12"/>
        <end position="28"/>
    </location>
</feature>
<reference evidence="10 11" key="1">
    <citation type="submission" date="2023-05" db="EMBL/GenBank/DDBJ databases">
        <title>Flavobacterium sedimenti sp. nov., isolated from the sediment.</title>
        <authorList>
            <person name="Wu N."/>
        </authorList>
    </citation>
    <scope>NUCLEOTIDE SEQUENCE [LARGE SCALE GENOMIC DNA]</scope>
    <source>
        <strain evidence="10 11">YZ-48</strain>
    </source>
</reference>
<organism evidence="10 11">
    <name type="scientific">Flavobacterium sedimenticola</name>
    <dbReference type="NCBI Taxonomy" id="3043286"/>
    <lineage>
        <taxon>Bacteria</taxon>
        <taxon>Pseudomonadati</taxon>
        <taxon>Bacteroidota</taxon>
        <taxon>Flavobacteriia</taxon>
        <taxon>Flavobacteriales</taxon>
        <taxon>Flavobacteriaceae</taxon>
        <taxon>Flavobacterium</taxon>
    </lineage>
</organism>
<evidence type="ECO:0000256" key="5">
    <source>
        <dbReference type="ARBA" id="ARBA00022692"/>
    </source>
</evidence>
<dbReference type="EC" id="2.4.-.-" evidence="10"/>
<feature type="transmembrane region" description="Helical" evidence="8">
    <location>
        <begin position="350"/>
        <end position="370"/>
    </location>
</feature>
<keyword evidence="6 8" id="KW-1133">Transmembrane helix</keyword>
<evidence type="ECO:0000256" key="7">
    <source>
        <dbReference type="ARBA" id="ARBA00023136"/>
    </source>
</evidence>
<dbReference type="PANTHER" id="PTHR33908">
    <property type="entry name" value="MANNOSYLTRANSFERASE YKCB-RELATED"/>
    <property type="match status" value="1"/>
</dbReference>
<feature type="transmembrane region" description="Helical" evidence="8">
    <location>
        <begin position="326"/>
        <end position="344"/>
    </location>
</feature>
<dbReference type="RefSeq" id="WP_283237795.1">
    <property type="nucleotide sequence ID" value="NZ_JASGBP010000001.1"/>
</dbReference>
<dbReference type="InterPro" id="IPR050297">
    <property type="entry name" value="LipidA_mod_glycosyltrf_83"/>
</dbReference>
<dbReference type="GO" id="GO:0016757">
    <property type="term" value="F:glycosyltransferase activity"/>
    <property type="evidence" value="ECO:0007669"/>
    <property type="project" value="UniProtKB-KW"/>
</dbReference>
<comment type="caution">
    <text evidence="10">The sequence shown here is derived from an EMBL/GenBank/DDBJ whole genome shotgun (WGS) entry which is preliminary data.</text>
</comment>
<protein>
    <submittedName>
        <fullName evidence="10">Glycosyltransferase family 39 protein</fullName>
        <ecNumber evidence="10">2.4.-.-</ecNumber>
    </submittedName>
</protein>
<dbReference type="EMBL" id="JASGBP010000001">
    <property type="protein sequence ID" value="MDI9256109.1"/>
    <property type="molecule type" value="Genomic_DNA"/>
</dbReference>
<feature type="transmembrane region" description="Helical" evidence="8">
    <location>
        <begin position="77"/>
        <end position="100"/>
    </location>
</feature>